<dbReference type="AlphaFoldDB" id="A0AA88YM13"/>
<proteinExistence type="predicted"/>
<reference evidence="2" key="1">
    <citation type="submission" date="2019-08" db="EMBL/GenBank/DDBJ databases">
        <title>The improved chromosome-level genome for the pearl oyster Pinctada fucata martensii using PacBio sequencing and Hi-C.</title>
        <authorList>
            <person name="Zheng Z."/>
        </authorList>
    </citation>
    <scope>NUCLEOTIDE SEQUENCE</scope>
    <source>
        <strain evidence="2">ZZ-2019</strain>
        <tissue evidence="2">Adductor muscle</tissue>
    </source>
</reference>
<dbReference type="EMBL" id="VSWD01000006">
    <property type="protein sequence ID" value="KAK3099685.1"/>
    <property type="molecule type" value="Genomic_DNA"/>
</dbReference>
<protein>
    <submittedName>
        <fullName evidence="2">Uncharacterized protein</fullName>
    </submittedName>
</protein>
<feature type="region of interest" description="Disordered" evidence="1">
    <location>
        <begin position="71"/>
        <end position="139"/>
    </location>
</feature>
<gene>
    <name evidence="2" type="ORF">FSP39_007999</name>
</gene>
<organism evidence="2 3">
    <name type="scientific">Pinctada imbricata</name>
    <name type="common">Atlantic pearl-oyster</name>
    <name type="synonym">Pinctada martensii</name>
    <dbReference type="NCBI Taxonomy" id="66713"/>
    <lineage>
        <taxon>Eukaryota</taxon>
        <taxon>Metazoa</taxon>
        <taxon>Spiralia</taxon>
        <taxon>Lophotrochozoa</taxon>
        <taxon>Mollusca</taxon>
        <taxon>Bivalvia</taxon>
        <taxon>Autobranchia</taxon>
        <taxon>Pteriomorphia</taxon>
        <taxon>Pterioida</taxon>
        <taxon>Pterioidea</taxon>
        <taxon>Pteriidae</taxon>
        <taxon>Pinctada</taxon>
    </lineage>
</organism>
<dbReference type="Proteomes" id="UP001186944">
    <property type="component" value="Unassembled WGS sequence"/>
</dbReference>
<evidence type="ECO:0000313" key="3">
    <source>
        <dbReference type="Proteomes" id="UP001186944"/>
    </source>
</evidence>
<feature type="compositionally biased region" description="Basic and acidic residues" evidence="1">
    <location>
        <begin position="75"/>
        <end position="115"/>
    </location>
</feature>
<keyword evidence="3" id="KW-1185">Reference proteome</keyword>
<name>A0AA88YM13_PINIB</name>
<evidence type="ECO:0000256" key="1">
    <source>
        <dbReference type="SAM" id="MobiDB-lite"/>
    </source>
</evidence>
<accession>A0AA88YM13</accession>
<comment type="caution">
    <text evidence="2">The sequence shown here is derived from an EMBL/GenBank/DDBJ whole genome shotgun (WGS) entry which is preliminary data.</text>
</comment>
<evidence type="ECO:0000313" key="2">
    <source>
        <dbReference type="EMBL" id="KAK3099685.1"/>
    </source>
</evidence>
<sequence length="139" mass="15475">MEKCERFFDALKLLAETATGKEARCQRSTRISAPTFLRTLTIERDGKGRVSLRVVGIELLCYEGVDRVKGRRRKGKEEEEGMGRRGWEEGGRVGLRREGMEMEGMGKKGREERGGRKGGGRGGRKGGNGKEGGRKGERM</sequence>